<feature type="chain" id="PRO_5047326806" evidence="2">
    <location>
        <begin position="23"/>
        <end position="316"/>
    </location>
</feature>
<reference evidence="3 4" key="1">
    <citation type="submission" date="2024-01" db="EMBL/GenBank/DDBJ databases">
        <title>A draft genome for the cacao thread blight pathogen Marasmiellus scandens.</title>
        <authorList>
            <person name="Baruah I.K."/>
            <person name="Leung J."/>
            <person name="Bukari Y."/>
            <person name="Amoako-Attah I."/>
            <person name="Meinhardt L.W."/>
            <person name="Bailey B.A."/>
            <person name="Cohen S.P."/>
        </authorList>
    </citation>
    <scope>NUCLEOTIDE SEQUENCE [LARGE SCALE GENOMIC DNA]</scope>
    <source>
        <strain evidence="3 4">GH-19</strain>
    </source>
</reference>
<feature type="region of interest" description="Disordered" evidence="1">
    <location>
        <begin position="159"/>
        <end position="277"/>
    </location>
</feature>
<feature type="region of interest" description="Disordered" evidence="1">
    <location>
        <begin position="292"/>
        <end position="316"/>
    </location>
</feature>
<evidence type="ECO:0000313" key="4">
    <source>
        <dbReference type="Proteomes" id="UP001498398"/>
    </source>
</evidence>
<comment type="caution">
    <text evidence="3">The sequence shown here is derived from an EMBL/GenBank/DDBJ whole genome shotgun (WGS) entry which is preliminary data.</text>
</comment>
<accession>A0ABR1IUF8</accession>
<sequence>MHKSYNYSWFPLFLIAIICVDCIPDEATEGERSRIKYGDFYKLAHDQNVRLTHWPAGLLVEKLCAGEFPNAKDLGSDILKDILSRRISYWEALLKRVDLRNEEEQRIVSEQDMGPRVVAWSKEEVLTHWRDQPKIPLIVDDEETVLLTVCDVSRLKAQKNNKDTNNGNEDGEIVDNNATSGHMAKDKGKGKVIDDDGMNSNEEDDEDDDMPPRPPPHRHSTFLADIHARHNFSESPPSSPRTENPTPTSRVKTLKSTKPSAPKPGPSKPANARTRAMLEVARGPKTLAAVAESLAGPKKRKELEDLENKRLKKRRT</sequence>
<feature type="signal peptide" evidence="2">
    <location>
        <begin position="1"/>
        <end position="22"/>
    </location>
</feature>
<feature type="compositionally biased region" description="Polar residues" evidence="1">
    <location>
        <begin position="233"/>
        <end position="251"/>
    </location>
</feature>
<feature type="compositionally biased region" description="Basic and acidic residues" evidence="1">
    <location>
        <begin position="183"/>
        <end position="194"/>
    </location>
</feature>
<keyword evidence="4" id="KW-1185">Reference proteome</keyword>
<name>A0ABR1IUF8_9AGAR</name>
<organism evidence="3 4">
    <name type="scientific">Marasmiellus scandens</name>
    <dbReference type="NCBI Taxonomy" id="2682957"/>
    <lineage>
        <taxon>Eukaryota</taxon>
        <taxon>Fungi</taxon>
        <taxon>Dikarya</taxon>
        <taxon>Basidiomycota</taxon>
        <taxon>Agaricomycotina</taxon>
        <taxon>Agaricomycetes</taxon>
        <taxon>Agaricomycetidae</taxon>
        <taxon>Agaricales</taxon>
        <taxon>Marasmiineae</taxon>
        <taxon>Omphalotaceae</taxon>
        <taxon>Marasmiellus</taxon>
    </lineage>
</organism>
<proteinExistence type="predicted"/>
<keyword evidence="2" id="KW-0732">Signal</keyword>
<dbReference type="EMBL" id="JBANRG010000064">
    <property type="protein sequence ID" value="KAK7441210.1"/>
    <property type="molecule type" value="Genomic_DNA"/>
</dbReference>
<evidence type="ECO:0000256" key="1">
    <source>
        <dbReference type="SAM" id="MobiDB-lite"/>
    </source>
</evidence>
<evidence type="ECO:0000256" key="2">
    <source>
        <dbReference type="SAM" id="SignalP"/>
    </source>
</evidence>
<dbReference type="Proteomes" id="UP001498398">
    <property type="component" value="Unassembled WGS sequence"/>
</dbReference>
<evidence type="ECO:0000313" key="3">
    <source>
        <dbReference type="EMBL" id="KAK7441210.1"/>
    </source>
</evidence>
<feature type="compositionally biased region" description="Acidic residues" evidence="1">
    <location>
        <begin position="195"/>
        <end position="209"/>
    </location>
</feature>
<protein>
    <submittedName>
        <fullName evidence="3">Uncharacterized protein</fullName>
    </submittedName>
</protein>
<gene>
    <name evidence="3" type="ORF">VKT23_016691</name>
</gene>